<dbReference type="Gene3D" id="3.30.40.10">
    <property type="entry name" value="Zinc/RING finger domain, C3HC4 (zinc finger)"/>
    <property type="match status" value="1"/>
</dbReference>
<name>A0A5B7C8R4_DAVIN</name>
<dbReference type="GO" id="GO:0061630">
    <property type="term" value="F:ubiquitin protein ligase activity"/>
    <property type="evidence" value="ECO:0007669"/>
    <property type="project" value="TreeGrafter"/>
</dbReference>
<evidence type="ECO:0000256" key="2">
    <source>
        <dbReference type="ARBA" id="ARBA00022771"/>
    </source>
</evidence>
<keyword evidence="2 4" id="KW-0863">Zinc-finger</keyword>
<evidence type="ECO:0000256" key="1">
    <source>
        <dbReference type="ARBA" id="ARBA00022723"/>
    </source>
</evidence>
<dbReference type="SUPFAM" id="SSF57850">
    <property type="entry name" value="RING/U-box"/>
    <property type="match status" value="1"/>
</dbReference>
<proteinExistence type="predicted"/>
<dbReference type="AlphaFoldDB" id="A0A5B7C8R4"/>
<protein>
    <submittedName>
        <fullName evidence="6">Putative E3 ubiquitin-protein ligase RHA1B-like</fullName>
    </submittedName>
</protein>
<gene>
    <name evidence="6" type="ORF">Din_045314</name>
</gene>
<evidence type="ECO:0000259" key="5">
    <source>
        <dbReference type="PROSITE" id="PS50089"/>
    </source>
</evidence>
<keyword evidence="3" id="KW-0862">Zinc</keyword>
<reference evidence="6" key="1">
    <citation type="submission" date="2019-08" db="EMBL/GenBank/DDBJ databases">
        <title>Reference gene set and small RNA set construction with multiple tissues from Davidia involucrata Baill.</title>
        <authorList>
            <person name="Yang H."/>
            <person name="Zhou C."/>
            <person name="Li G."/>
            <person name="Wang J."/>
            <person name="Gao P."/>
            <person name="Wang M."/>
            <person name="Wang R."/>
            <person name="Zhao Y."/>
        </authorList>
    </citation>
    <scope>NUCLEOTIDE SEQUENCE</scope>
    <source>
        <tissue evidence="6">Mixed with DoveR01_LX</tissue>
    </source>
</reference>
<dbReference type="PROSITE" id="PS50089">
    <property type="entry name" value="ZF_RING_2"/>
    <property type="match status" value="1"/>
</dbReference>
<keyword evidence="1" id="KW-0479">Metal-binding</keyword>
<evidence type="ECO:0000313" key="6">
    <source>
        <dbReference type="EMBL" id="MPA75873.1"/>
    </source>
</evidence>
<accession>A0A5B7C8R4</accession>
<evidence type="ECO:0000256" key="3">
    <source>
        <dbReference type="ARBA" id="ARBA00022833"/>
    </source>
</evidence>
<dbReference type="SMART" id="SM00184">
    <property type="entry name" value="RING"/>
    <property type="match status" value="1"/>
</dbReference>
<evidence type="ECO:0000256" key="4">
    <source>
        <dbReference type="PROSITE-ProRule" id="PRU00175"/>
    </source>
</evidence>
<dbReference type="Pfam" id="PF13639">
    <property type="entry name" value="zf-RING_2"/>
    <property type="match status" value="1"/>
</dbReference>
<dbReference type="PANTHER" id="PTHR45969:SF81">
    <property type="entry name" value="OS08G0157400 PROTEIN"/>
    <property type="match status" value="1"/>
</dbReference>
<dbReference type="InterPro" id="IPR013083">
    <property type="entry name" value="Znf_RING/FYVE/PHD"/>
</dbReference>
<dbReference type="PANTHER" id="PTHR45969">
    <property type="entry name" value="RING ZINC FINGER PROTEIN-RELATED"/>
    <property type="match status" value="1"/>
</dbReference>
<sequence length="200" mass="22644">MCPRSSGMGFPCAGIKTPKSVRALQEFLAHVKLMLKLPFFWCLHVLNLSNEGLSSKNHSDHHDLAADRPSPLLVPVPITSLVDQVELIKKKLSVIEFGTFIERLDMQMEEEHAECAICLSRLERSHEIRELSNCFHAFHRHCLDEWVDKGQVTCPLCRTKLLPHHHGKDGKGGGGDPWRVERIAYLFGEDSVMANFCCNM</sequence>
<dbReference type="InterPro" id="IPR001841">
    <property type="entry name" value="Znf_RING"/>
</dbReference>
<organism evidence="6">
    <name type="scientific">Davidia involucrata</name>
    <name type="common">Dove tree</name>
    <dbReference type="NCBI Taxonomy" id="16924"/>
    <lineage>
        <taxon>Eukaryota</taxon>
        <taxon>Viridiplantae</taxon>
        <taxon>Streptophyta</taxon>
        <taxon>Embryophyta</taxon>
        <taxon>Tracheophyta</taxon>
        <taxon>Spermatophyta</taxon>
        <taxon>Magnoliopsida</taxon>
        <taxon>eudicotyledons</taxon>
        <taxon>Gunneridae</taxon>
        <taxon>Pentapetalae</taxon>
        <taxon>asterids</taxon>
        <taxon>Cornales</taxon>
        <taxon>Nyssaceae</taxon>
        <taxon>Davidia</taxon>
    </lineage>
</organism>
<dbReference type="GO" id="GO:0008270">
    <property type="term" value="F:zinc ion binding"/>
    <property type="evidence" value="ECO:0007669"/>
    <property type="project" value="UniProtKB-KW"/>
</dbReference>
<dbReference type="GO" id="GO:0016567">
    <property type="term" value="P:protein ubiquitination"/>
    <property type="evidence" value="ECO:0007669"/>
    <property type="project" value="TreeGrafter"/>
</dbReference>
<dbReference type="EMBL" id="GHES01045314">
    <property type="protein sequence ID" value="MPA75873.1"/>
    <property type="molecule type" value="Transcribed_RNA"/>
</dbReference>
<feature type="domain" description="RING-type" evidence="5">
    <location>
        <begin position="115"/>
        <end position="158"/>
    </location>
</feature>